<accession>A0A381Q4Q4</accession>
<name>A0A381Q4Q4_9ZZZZ</name>
<gene>
    <name evidence="1" type="ORF">METZ01_LOCUS27156</name>
</gene>
<reference evidence="1" key="1">
    <citation type="submission" date="2018-05" db="EMBL/GenBank/DDBJ databases">
        <authorList>
            <person name="Lanie J.A."/>
            <person name="Ng W.-L."/>
            <person name="Kazmierczak K.M."/>
            <person name="Andrzejewski T.M."/>
            <person name="Davidsen T.M."/>
            <person name="Wayne K.J."/>
            <person name="Tettelin H."/>
            <person name="Glass J.I."/>
            <person name="Rusch D."/>
            <person name="Podicherti R."/>
            <person name="Tsui H.-C.T."/>
            <person name="Winkler M.E."/>
        </authorList>
    </citation>
    <scope>NUCLEOTIDE SEQUENCE</scope>
</reference>
<evidence type="ECO:0000313" key="1">
    <source>
        <dbReference type="EMBL" id="SUZ74302.1"/>
    </source>
</evidence>
<protein>
    <submittedName>
        <fullName evidence="1">Uncharacterized protein</fullName>
    </submittedName>
</protein>
<organism evidence="1">
    <name type="scientific">marine metagenome</name>
    <dbReference type="NCBI Taxonomy" id="408172"/>
    <lineage>
        <taxon>unclassified sequences</taxon>
        <taxon>metagenomes</taxon>
        <taxon>ecological metagenomes</taxon>
    </lineage>
</organism>
<proteinExistence type="predicted"/>
<dbReference type="AlphaFoldDB" id="A0A381Q4Q4"/>
<sequence>MSQTPNDIALAETFHHSEDISGVRQDAGLIQLTEAHYAPFVDDDYCPLAGPALLVPKVIRLADLALGMEVGQLGVGKATKRCAPSTVGRNCVAAYAQDLSIIILEPLVFLPERGRLRGSTRCEVEYVERKNNYLLAHVIGQRNVPIGGGKFEIRGYIANFCRHIPAFIK</sequence>
<dbReference type="EMBL" id="UINC01001205">
    <property type="protein sequence ID" value="SUZ74302.1"/>
    <property type="molecule type" value="Genomic_DNA"/>
</dbReference>